<feature type="region of interest" description="Disordered" evidence="1">
    <location>
        <begin position="162"/>
        <end position="212"/>
    </location>
</feature>
<dbReference type="Proteomes" id="UP000282002">
    <property type="component" value="Chromosome"/>
</dbReference>
<dbReference type="EMBL" id="CP034328">
    <property type="protein sequence ID" value="AZL58655.1"/>
    <property type="molecule type" value="Genomic_DNA"/>
</dbReference>
<accession>A0A3S8U522</accession>
<dbReference type="KEGG" id="taw:EI545_07275"/>
<reference evidence="3 4" key="1">
    <citation type="submission" date="2018-12" db="EMBL/GenBank/DDBJ databases">
        <title>Complete genome sequencing of Tabrizicola sp. K13M18.</title>
        <authorList>
            <person name="Bae J.-W."/>
        </authorList>
    </citation>
    <scope>NUCLEOTIDE SEQUENCE [LARGE SCALE GENOMIC DNA]</scope>
    <source>
        <strain evidence="3 4">K13M18</strain>
    </source>
</reference>
<evidence type="ECO:0000313" key="3">
    <source>
        <dbReference type="EMBL" id="AZL58655.1"/>
    </source>
</evidence>
<organism evidence="3 4">
    <name type="scientific">Tabrizicola piscis</name>
    <dbReference type="NCBI Taxonomy" id="2494374"/>
    <lineage>
        <taxon>Bacteria</taxon>
        <taxon>Pseudomonadati</taxon>
        <taxon>Pseudomonadota</taxon>
        <taxon>Alphaproteobacteria</taxon>
        <taxon>Rhodobacterales</taxon>
        <taxon>Paracoccaceae</taxon>
        <taxon>Tabrizicola</taxon>
    </lineage>
</organism>
<proteinExistence type="predicted"/>
<dbReference type="AlphaFoldDB" id="A0A3S8U522"/>
<keyword evidence="2" id="KW-0732">Signal</keyword>
<evidence type="ECO:0000256" key="1">
    <source>
        <dbReference type="SAM" id="MobiDB-lite"/>
    </source>
</evidence>
<protein>
    <submittedName>
        <fullName evidence="3">Uncharacterized protein</fullName>
    </submittedName>
</protein>
<evidence type="ECO:0000313" key="4">
    <source>
        <dbReference type="Proteomes" id="UP000282002"/>
    </source>
</evidence>
<feature type="chain" id="PRO_5019239622" evidence="2">
    <location>
        <begin position="21"/>
        <end position="212"/>
    </location>
</feature>
<dbReference type="RefSeq" id="WP_125324856.1">
    <property type="nucleotide sequence ID" value="NZ_CP034328.1"/>
</dbReference>
<feature type="compositionally biased region" description="Gly residues" evidence="1">
    <location>
        <begin position="185"/>
        <end position="203"/>
    </location>
</feature>
<keyword evidence="4" id="KW-1185">Reference proteome</keyword>
<dbReference type="OrthoDB" id="7688491at2"/>
<gene>
    <name evidence="3" type="ORF">EI545_07275</name>
</gene>
<feature type="signal peptide" evidence="2">
    <location>
        <begin position="1"/>
        <end position="20"/>
    </location>
</feature>
<evidence type="ECO:0000256" key="2">
    <source>
        <dbReference type="SAM" id="SignalP"/>
    </source>
</evidence>
<name>A0A3S8U522_9RHOB</name>
<sequence>MRALALATALFLIPAAPTLAEEIPGTQFSSGFWEGAAQTDSSGGFSHCDVSVGFTNGETLWMGLYANDTLSVLLSHPNVRFRTGQTFDSWLMLEVGLPTKGVSEAWDEAFAGMTLEGIDASIDFLTQGQWLRLLGIGIDDAYDVTGITEALTLARDCHARQTGGVAPGKAPPPPKVPDLKPKTGSAGGLGGGGGLGTRPGGALGTPAPKPAP</sequence>